<dbReference type="GO" id="GO:0006886">
    <property type="term" value="P:intracellular protein transport"/>
    <property type="evidence" value="ECO:0007669"/>
    <property type="project" value="TreeGrafter"/>
</dbReference>
<dbReference type="Pfam" id="PF00789">
    <property type="entry name" value="UBX"/>
    <property type="match status" value="1"/>
</dbReference>
<feature type="region of interest" description="Disordered" evidence="1">
    <location>
        <begin position="421"/>
        <end position="440"/>
    </location>
</feature>
<dbReference type="PANTHER" id="PTHR46467">
    <property type="entry name" value="TETHER CONTAINING UBX DOMAIN FOR GLUT4"/>
    <property type="match status" value="1"/>
</dbReference>
<evidence type="ECO:0000313" key="3">
    <source>
        <dbReference type="EMBL" id="GIX70995.1"/>
    </source>
</evidence>
<dbReference type="CDD" id="cd17075">
    <property type="entry name" value="UBX1_UBXN9"/>
    <property type="match status" value="1"/>
</dbReference>
<dbReference type="PANTHER" id="PTHR46467:SF1">
    <property type="entry name" value="TETHER CONTAINING UBX DOMAIN FOR GLUT4"/>
    <property type="match status" value="1"/>
</dbReference>
<dbReference type="Gene3D" id="3.10.20.90">
    <property type="entry name" value="Phosphatidylinositol 3-kinase Catalytic Subunit, Chain A, domain 1"/>
    <property type="match status" value="2"/>
</dbReference>
<dbReference type="PROSITE" id="PS50033">
    <property type="entry name" value="UBX"/>
    <property type="match status" value="1"/>
</dbReference>
<dbReference type="InterPro" id="IPR029071">
    <property type="entry name" value="Ubiquitin-like_domsf"/>
</dbReference>
<feature type="region of interest" description="Disordered" evidence="1">
    <location>
        <begin position="455"/>
        <end position="481"/>
    </location>
</feature>
<feature type="non-terminal residue" evidence="3">
    <location>
        <position position="1"/>
    </location>
</feature>
<dbReference type="InterPro" id="IPR021569">
    <property type="entry name" value="TUG-UBL1"/>
</dbReference>
<sequence length="481" mass="54826">HHNRILDLSLPIRFANLPNNTLLEMRPASKSRADCLVTVALQLESGKRIEKDFSPSATIYDVVEQCLKTESVNVEEIGEPVCIYMRQKIIGDAFKSTTLRNLGLINGKAIIRLMYRKLEVLEDQAHVSNPLKPAQTLQIGIWDSHENKPDPIVPEQIEKHPCVDDSVTEQNNSINEIDMTAEQNSSVNETETENASHAEDCMKMHVDDTDSPLLDKNTSSYSQDESAPLATDFEASLDQKSSMNINSDPQEDVTEEIGDINYIGERHAVIYTDLPDEFFELTVNEVRYLFDSYQKERKELENQPLITKDQRQRQIMEKLARYNQTVIRVYFPERLVLQAVFQTTEKVQTVQDFIQNYLENKNLNFYLYITPPKSKLNPSKTLLESMLIPAANIYFGCDIQHRNYLMGNLRNQLSDPRAAALAASESRKESSNNSQNIEESVNSIAVETKIENINTAPITTPYQPPTESKGKVPKWLKLNKK</sequence>
<dbReference type="GO" id="GO:0042593">
    <property type="term" value="P:glucose homeostasis"/>
    <property type="evidence" value="ECO:0007669"/>
    <property type="project" value="TreeGrafter"/>
</dbReference>
<evidence type="ECO:0000259" key="2">
    <source>
        <dbReference type="PROSITE" id="PS50033"/>
    </source>
</evidence>
<dbReference type="GO" id="GO:0005737">
    <property type="term" value="C:cytoplasm"/>
    <property type="evidence" value="ECO:0007669"/>
    <property type="project" value="TreeGrafter"/>
</dbReference>
<dbReference type="Pfam" id="PF11470">
    <property type="entry name" value="TUG-UBL1"/>
    <property type="match status" value="1"/>
</dbReference>
<dbReference type="InterPro" id="IPR059238">
    <property type="entry name" value="UBX1_UBXN9"/>
</dbReference>
<proteinExistence type="predicted"/>
<dbReference type="GO" id="GO:0005634">
    <property type="term" value="C:nucleus"/>
    <property type="evidence" value="ECO:0007669"/>
    <property type="project" value="TreeGrafter"/>
</dbReference>
<dbReference type="CDD" id="cd16118">
    <property type="entry name" value="UBX2_UBXN9"/>
    <property type="match status" value="1"/>
</dbReference>
<comment type="caution">
    <text evidence="3">The sequence shown here is derived from an EMBL/GenBank/DDBJ whole genome shotgun (WGS) entry which is preliminary data.</text>
</comment>
<keyword evidence="4" id="KW-1185">Reference proteome</keyword>
<feature type="compositionally biased region" description="Polar residues" evidence="1">
    <location>
        <begin position="216"/>
        <end position="225"/>
    </location>
</feature>
<feature type="compositionally biased region" description="Basic residues" evidence="1">
    <location>
        <begin position="471"/>
        <end position="481"/>
    </location>
</feature>
<evidence type="ECO:0000256" key="1">
    <source>
        <dbReference type="SAM" id="MobiDB-lite"/>
    </source>
</evidence>
<feature type="compositionally biased region" description="Low complexity" evidence="1">
    <location>
        <begin position="431"/>
        <end position="440"/>
    </location>
</feature>
<dbReference type="EMBL" id="BPLR01019707">
    <property type="protein sequence ID" value="GIX70995.1"/>
    <property type="molecule type" value="Genomic_DNA"/>
</dbReference>
<dbReference type="AlphaFoldDB" id="A0AAV4MGM4"/>
<organism evidence="3 4">
    <name type="scientific">Caerostris extrusa</name>
    <name type="common">Bark spider</name>
    <name type="synonym">Caerostris bankana</name>
    <dbReference type="NCBI Taxonomy" id="172846"/>
    <lineage>
        <taxon>Eukaryota</taxon>
        <taxon>Metazoa</taxon>
        <taxon>Ecdysozoa</taxon>
        <taxon>Arthropoda</taxon>
        <taxon>Chelicerata</taxon>
        <taxon>Arachnida</taxon>
        <taxon>Araneae</taxon>
        <taxon>Araneomorphae</taxon>
        <taxon>Entelegynae</taxon>
        <taxon>Araneoidea</taxon>
        <taxon>Araneidae</taxon>
        <taxon>Caerostris</taxon>
    </lineage>
</organism>
<evidence type="ECO:0000313" key="4">
    <source>
        <dbReference type="Proteomes" id="UP001054945"/>
    </source>
</evidence>
<feature type="region of interest" description="Disordered" evidence="1">
    <location>
        <begin position="207"/>
        <end position="228"/>
    </location>
</feature>
<reference evidence="3 4" key="1">
    <citation type="submission" date="2021-06" db="EMBL/GenBank/DDBJ databases">
        <title>Caerostris extrusa draft genome.</title>
        <authorList>
            <person name="Kono N."/>
            <person name="Arakawa K."/>
        </authorList>
    </citation>
    <scope>NUCLEOTIDE SEQUENCE [LARGE SCALE GENOMIC DNA]</scope>
</reference>
<dbReference type="GO" id="GO:0012506">
    <property type="term" value="C:vesicle membrane"/>
    <property type="evidence" value="ECO:0007669"/>
    <property type="project" value="TreeGrafter"/>
</dbReference>
<accession>A0AAV4MGM4</accession>
<dbReference type="SUPFAM" id="SSF54236">
    <property type="entry name" value="Ubiquitin-like"/>
    <property type="match status" value="1"/>
</dbReference>
<dbReference type="InterPro" id="IPR001012">
    <property type="entry name" value="UBX_dom"/>
</dbReference>
<protein>
    <submittedName>
        <fullName evidence="3">Tether containing UBX domain for GLUT4</fullName>
    </submittedName>
</protein>
<gene>
    <name evidence="3" type="primary">Aspscr1</name>
    <name evidence="3" type="ORF">CEXT_746551</name>
</gene>
<feature type="domain" description="UBX" evidence="2">
    <location>
        <begin position="320"/>
        <end position="395"/>
    </location>
</feature>
<dbReference type="Proteomes" id="UP001054945">
    <property type="component" value="Unassembled WGS sequence"/>
</dbReference>
<name>A0AAV4MGM4_CAEEX</name>